<evidence type="ECO:0000259" key="11">
    <source>
        <dbReference type="PROSITE" id="PS50011"/>
    </source>
</evidence>
<sequence>MTSDQHRQLASGQLLGGRYTLGAPIAAGGMGDVWEGTDEVLGRPVAVKVMRPRGPDDDLFLPRFRDEARHTASLQHPNIAAVYDYGEEDGVAYLVMELVPGQTLSEVIRDSGGLEPEQVRSIIGQAALALSAAHEAGVVHRDVKPANIIITPEGQAKLTDFGIARAGNGSGHTLTGEVLGTPDYISPEQALGQEATRASDIYALGVVAHEMLTGVKPFDMGTPVATALAQVNDAAPPLPDTVPLDVRSTIEACLAKNPEDRPSDASVVAEALGMPLGSLPGVTPPSDTAVTQALPIPPSAGADATRAMTVLASTPTPAWATRGGLAAERQRVERRRRRVVMVAGGVVAVLVAGAFVLGSMLGGPKQAAGAGTPTRPAATSGVADPSTTSDPPTTSTRPTSTPTTPTSVATSSPTKATSTPVPPGPGRGKGKGKNR</sequence>
<proteinExistence type="predicted"/>
<dbReference type="FunFam" id="3.30.200.20:FF:000035">
    <property type="entry name" value="Serine/threonine protein kinase Stk1"/>
    <property type="match status" value="1"/>
</dbReference>
<keyword evidence="10" id="KW-0812">Transmembrane</keyword>
<evidence type="ECO:0000256" key="7">
    <source>
        <dbReference type="ARBA" id="ARBA00047899"/>
    </source>
</evidence>
<dbReference type="EC" id="2.7.11.1" evidence="1"/>
<keyword evidence="5 12" id="KW-0418">Kinase</keyword>
<evidence type="ECO:0000256" key="10">
    <source>
        <dbReference type="SAM" id="Phobius"/>
    </source>
</evidence>
<keyword evidence="10" id="KW-0472">Membrane</keyword>
<dbReference type="GO" id="GO:0005524">
    <property type="term" value="F:ATP binding"/>
    <property type="evidence" value="ECO:0007669"/>
    <property type="project" value="UniProtKB-KW"/>
</dbReference>
<dbReference type="SMART" id="SM00220">
    <property type="entry name" value="S_TKc"/>
    <property type="match status" value="1"/>
</dbReference>
<evidence type="ECO:0000256" key="6">
    <source>
        <dbReference type="ARBA" id="ARBA00022840"/>
    </source>
</evidence>
<feature type="domain" description="Protein kinase" evidence="11">
    <location>
        <begin position="19"/>
        <end position="277"/>
    </location>
</feature>
<evidence type="ECO:0000256" key="2">
    <source>
        <dbReference type="ARBA" id="ARBA00022527"/>
    </source>
</evidence>
<dbReference type="PANTHER" id="PTHR43289">
    <property type="entry name" value="MITOGEN-ACTIVATED PROTEIN KINASE KINASE KINASE 20-RELATED"/>
    <property type="match status" value="1"/>
</dbReference>
<gene>
    <name evidence="12" type="ORF">N865_15985</name>
</gene>
<keyword evidence="13" id="KW-1185">Reference proteome</keyword>
<dbReference type="EMBL" id="AWSA01000045">
    <property type="protein sequence ID" value="EWT00356.1"/>
    <property type="molecule type" value="Genomic_DNA"/>
</dbReference>
<dbReference type="InterPro" id="IPR000719">
    <property type="entry name" value="Prot_kinase_dom"/>
</dbReference>
<accession>W9G2K1</accession>
<dbReference type="SUPFAM" id="SSF56112">
    <property type="entry name" value="Protein kinase-like (PK-like)"/>
    <property type="match status" value="1"/>
</dbReference>
<evidence type="ECO:0000256" key="8">
    <source>
        <dbReference type="ARBA" id="ARBA00048679"/>
    </source>
</evidence>
<protein>
    <recommendedName>
        <fullName evidence="1">non-specific serine/threonine protein kinase</fullName>
        <ecNumber evidence="1">2.7.11.1</ecNumber>
    </recommendedName>
</protein>
<dbReference type="InterPro" id="IPR011009">
    <property type="entry name" value="Kinase-like_dom_sf"/>
</dbReference>
<dbReference type="GO" id="GO:0045717">
    <property type="term" value="P:negative regulation of fatty acid biosynthetic process"/>
    <property type="evidence" value="ECO:0007669"/>
    <property type="project" value="UniProtKB-ARBA"/>
</dbReference>
<dbReference type="PANTHER" id="PTHR43289:SF6">
    <property type="entry name" value="SERINE_THREONINE-PROTEIN KINASE NEKL-3"/>
    <property type="match status" value="1"/>
</dbReference>
<comment type="catalytic activity">
    <reaction evidence="7">
        <text>L-threonyl-[protein] + ATP = O-phospho-L-threonyl-[protein] + ADP + H(+)</text>
        <dbReference type="Rhea" id="RHEA:46608"/>
        <dbReference type="Rhea" id="RHEA-COMP:11060"/>
        <dbReference type="Rhea" id="RHEA-COMP:11605"/>
        <dbReference type="ChEBI" id="CHEBI:15378"/>
        <dbReference type="ChEBI" id="CHEBI:30013"/>
        <dbReference type="ChEBI" id="CHEBI:30616"/>
        <dbReference type="ChEBI" id="CHEBI:61977"/>
        <dbReference type="ChEBI" id="CHEBI:456216"/>
        <dbReference type="EC" id="2.7.11.1"/>
    </reaction>
</comment>
<evidence type="ECO:0000313" key="12">
    <source>
        <dbReference type="EMBL" id="EWT00356.1"/>
    </source>
</evidence>
<dbReference type="RefSeq" id="WP_034808515.1">
    <property type="nucleotide sequence ID" value="NZ_AWSA01000045.1"/>
</dbReference>
<organism evidence="12 13">
    <name type="scientific">Intrasporangium oryzae NRRL B-24470</name>
    <dbReference type="NCBI Taxonomy" id="1386089"/>
    <lineage>
        <taxon>Bacteria</taxon>
        <taxon>Bacillati</taxon>
        <taxon>Actinomycetota</taxon>
        <taxon>Actinomycetes</taxon>
        <taxon>Micrococcales</taxon>
        <taxon>Intrasporangiaceae</taxon>
        <taxon>Intrasporangium</taxon>
    </lineage>
</organism>
<keyword evidence="4" id="KW-0547">Nucleotide-binding</keyword>
<evidence type="ECO:0000256" key="9">
    <source>
        <dbReference type="SAM" id="MobiDB-lite"/>
    </source>
</evidence>
<feature type="transmembrane region" description="Helical" evidence="10">
    <location>
        <begin position="339"/>
        <end position="361"/>
    </location>
</feature>
<keyword evidence="3" id="KW-0808">Transferase</keyword>
<dbReference type="Gene3D" id="1.10.510.10">
    <property type="entry name" value="Transferase(Phosphotransferase) domain 1"/>
    <property type="match status" value="1"/>
</dbReference>
<keyword evidence="6" id="KW-0067">ATP-binding</keyword>
<keyword evidence="2 12" id="KW-0723">Serine/threonine-protein kinase</keyword>
<dbReference type="PROSITE" id="PS00108">
    <property type="entry name" value="PROTEIN_KINASE_ST"/>
    <property type="match status" value="1"/>
</dbReference>
<name>W9G2K1_9MICO</name>
<evidence type="ECO:0000313" key="13">
    <source>
        <dbReference type="Proteomes" id="UP000019489"/>
    </source>
</evidence>
<dbReference type="CDD" id="cd14014">
    <property type="entry name" value="STKc_PknB_like"/>
    <property type="match status" value="1"/>
</dbReference>
<dbReference type="GO" id="GO:0004674">
    <property type="term" value="F:protein serine/threonine kinase activity"/>
    <property type="evidence" value="ECO:0007669"/>
    <property type="project" value="UniProtKB-KW"/>
</dbReference>
<dbReference type="PROSITE" id="PS50011">
    <property type="entry name" value="PROTEIN_KINASE_DOM"/>
    <property type="match status" value="1"/>
</dbReference>
<dbReference type="Proteomes" id="UP000019489">
    <property type="component" value="Unassembled WGS sequence"/>
</dbReference>
<dbReference type="Pfam" id="PF00069">
    <property type="entry name" value="Pkinase"/>
    <property type="match status" value="1"/>
</dbReference>
<feature type="compositionally biased region" description="Low complexity" evidence="9">
    <location>
        <begin position="367"/>
        <end position="419"/>
    </location>
</feature>
<dbReference type="InterPro" id="IPR008271">
    <property type="entry name" value="Ser/Thr_kinase_AS"/>
</dbReference>
<feature type="region of interest" description="Disordered" evidence="9">
    <location>
        <begin position="364"/>
        <end position="435"/>
    </location>
</feature>
<dbReference type="eggNOG" id="COG0515">
    <property type="taxonomic scope" value="Bacteria"/>
</dbReference>
<evidence type="ECO:0000256" key="5">
    <source>
        <dbReference type="ARBA" id="ARBA00022777"/>
    </source>
</evidence>
<dbReference type="AlphaFoldDB" id="W9G2K1"/>
<evidence type="ECO:0000256" key="1">
    <source>
        <dbReference type="ARBA" id="ARBA00012513"/>
    </source>
</evidence>
<dbReference type="Gene3D" id="3.30.200.20">
    <property type="entry name" value="Phosphorylase Kinase, domain 1"/>
    <property type="match status" value="1"/>
</dbReference>
<comment type="caution">
    <text evidence="12">The sequence shown here is derived from an EMBL/GenBank/DDBJ whole genome shotgun (WGS) entry which is preliminary data.</text>
</comment>
<reference evidence="12 13" key="1">
    <citation type="submission" date="2013-08" db="EMBL/GenBank/DDBJ databases">
        <title>Intrasporangium oryzae NRRL B-24470.</title>
        <authorList>
            <person name="Liu H."/>
            <person name="Wang G."/>
        </authorList>
    </citation>
    <scope>NUCLEOTIDE SEQUENCE [LARGE SCALE GENOMIC DNA]</scope>
    <source>
        <strain evidence="12 13">NRRL B-24470</strain>
    </source>
</reference>
<comment type="catalytic activity">
    <reaction evidence="8">
        <text>L-seryl-[protein] + ATP = O-phospho-L-seryl-[protein] + ADP + H(+)</text>
        <dbReference type="Rhea" id="RHEA:17989"/>
        <dbReference type="Rhea" id="RHEA-COMP:9863"/>
        <dbReference type="Rhea" id="RHEA-COMP:11604"/>
        <dbReference type="ChEBI" id="CHEBI:15378"/>
        <dbReference type="ChEBI" id="CHEBI:29999"/>
        <dbReference type="ChEBI" id="CHEBI:30616"/>
        <dbReference type="ChEBI" id="CHEBI:83421"/>
        <dbReference type="ChEBI" id="CHEBI:456216"/>
        <dbReference type="EC" id="2.7.11.1"/>
    </reaction>
</comment>
<evidence type="ECO:0000256" key="3">
    <source>
        <dbReference type="ARBA" id="ARBA00022679"/>
    </source>
</evidence>
<dbReference type="FunFam" id="1.10.510.10:FF:000021">
    <property type="entry name" value="Serine/threonine protein kinase"/>
    <property type="match status" value="1"/>
</dbReference>
<evidence type="ECO:0000256" key="4">
    <source>
        <dbReference type="ARBA" id="ARBA00022741"/>
    </source>
</evidence>
<keyword evidence="10" id="KW-1133">Transmembrane helix</keyword>
<dbReference type="STRING" id="1386089.N865_15985"/>